<dbReference type="Proteomes" id="UP000580250">
    <property type="component" value="Unassembled WGS sequence"/>
</dbReference>
<feature type="compositionally biased region" description="Low complexity" evidence="1">
    <location>
        <begin position="26"/>
        <end position="36"/>
    </location>
</feature>
<evidence type="ECO:0000256" key="1">
    <source>
        <dbReference type="SAM" id="MobiDB-lite"/>
    </source>
</evidence>
<comment type="caution">
    <text evidence="2">The sequence shown here is derived from an EMBL/GenBank/DDBJ whole genome shotgun (WGS) entry which is preliminary data.</text>
</comment>
<evidence type="ECO:0000313" key="2">
    <source>
        <dbReference type="EMBL" id="CAD2125733.1"/>
    </source>
</evidence>
<feature type="region of interest" description="Disordered" evidence="1">
    <location>
        <begin position="175"/>
        <end position="203"/>
    </location>
</feature>
<dbReference type="EMBL" id="CAJEWN010000004">
    <property type="protein sequence ID" value="CAD2125733.1"/>
    <property type="molecule type" value="Genomic_DNA"/>
</dbReference>
<accession>A0A6V7TL15</accession>
<evidence type="ECO:0000313" key="3">
    <source>
        <dbReference type="Proteomes" id="UP000580250"/>
    </source>
</evidence>
<protein>
    <submittedName>
        <fullName evidence="2">Uncharacterized protein</fullName>
    </submittedName>
</protein>
<feature type="compositionally biased region" description="Polar residues" evidence="1">
    <location>
        <begin position="37"/>
        <end position="62"/>
    </location>
</feature>
<organism evidence="2 3">
    <name type="scientific">Meloidogyne enterolobii</name>
    <name type="common">Root-knot nematode worm</name>
    <name type="synonym">Meloidogyne mayaguensis</name>
    <dbReference type="NCBI Taxonomy" id="390850"/>
    <lineage>
        <taxon>Eukaryota</taxon>
        <taxon>Metazoa</taxon>
        <taxon>Ecdysozoa</taxon>
        <taxon>Nematoda</taxon>
        <taxon>Chromadorea</taxon>
        <taxon>Rhabditida</taxon>
        <taxon>Tylenchina</taxon>
        <taxon>Tylenchomorpha</taxon>
        <taxon>Tylenchoidea</taxon>
        <taxon>Meloidogynidae</taxon>
        <taxon>Meloidogyninae</taxon>
        <taxon>Meloidogyne</taxon>
    </lineage>
</organism>
<name>A0A6V7TL15_MELEN</name>
<proteinExistence type="predicted"/>
<sequence length="217" mass="24687">MSYSSRYNSKGSGNYRASSYQREYSPINSNNYYNPSQRYSSTDLYSSTKNYNRPGSSSPRYIPPSTITSNINYGIPKRSASYACGISIGGNLNELRPRIGSDISNKRVGVKDVINRIESNYKISPYRTSQSPISTLNGYNYSNGYETKLLKRNQNEKDKENDKLLIEKLQQFNNNNSSNSEKIKEKSKSIESNSIKTEEDGRSNKIKIWENNTLKGE</sequence>
<reference evidence="2 3" key="1">
    <citation type="submission" date="2020-08" db="EMBL/GenBank/DDBJ databases">
        <authorList>
            <person name="Koutsovoulos G."/>
            <person name="Danchin GJ E."/>
        </authorList>
    </citation>
    <scope>NUCLEOTIDE SEQUENCE [LARGE SCALE GENOMIC DNA]</scope>
</reference>
<dbReference type="AlphaFoldDB" id="A0A6V7TL15"/>
<feature type="region of interest" description="Disordered" evidence="1">
    <location>
        <begin position="26"/>
        <end position="62"/>
    </location>
</feature>
<gene>
    <name evidence="2" type="ORF">MENT_LOCUS1225</name>
</gene>